<sequence>MPKSNSNKLTNSADDQYLLRPATLWGIPFVEEVLPIFEENYPDDSRPRQSLEVATKYVQGKKRGQELRRVSMAVFKIGKEVAEPAKYVTKAASAISAVPYTHTDLQIGDQGWRQARHVLGPIVYAAYALELSKTSKVASDEMIARAIKEAPPEVHTIIRNFPPQPSKKTRLDILFKKLDDGLRD</sequence>
<evidence type="ECO:0000313" key="3">
    <source>
        <dbReference type="Proteomes" id="UP000250223"/>
    </source>
</evidence>
<accession>A0A2X2W417</accession>
<dbReference type="Proteomes" id="UP000250223">
    <property type="component" value="Unassembled WGS sequence"/>
</dbReference>
<evidence type="ECO:0000259" key="1">
    <source>
        <dbReference type="Pfam" id="PF21805"/>
    </source>
</evidence>
<evidence type="ECO:0000313" key="2">
    <source>
        <dbReference type="EMBL" id="SQB35184.1"/>
    </source>
</evidence>
<organism evidence="2 3">
    <name type="scientific">Clostridium cochlearium</name>
    <dbReference type="NCBI Taxonomy" id="1494"/>
    <lineage>
        <taxon>Bacteria</taxon>
        <taxon>Bacillati</taxon>
        <taxon>Bacillota</taxon>
        <taxon>Clostridia</taxon>
        <taxon>Eubacteriales</taxon>
        <taxon>Clostridiaceae</taxon>
        <taxon>Clostridium</taxon>
    </lineage>
</organism>
<reference evidence="2 3" key="1">
    <citation type="submission" date="2018-06" db="EMBL/GenBank/DDBJ databases">
        <authorList>
            <consortium name="Pathogen Informatics"/>
            <person name="Doyle S."/>
        </authorList>
    </citation>
    <scope>NUCLEOTIDE SEQUENCE [LARGE SCALE GENOMIC DNA]</scope>
    <source>
        <strain evidence="2 3">NCTC13028</strain>
    </source>
</reference>
<dbReference type="Pfam" id="PF21805">
    <property type="entry name" value="Imm5_like"/>
    <property type="match status" value="1"/>
</dbReference>
<gene>
    <name evidence="2" type="ORF">NCTC13028_01800</name>
</gene>
<feature type="domain" description="Imm-5-like" evidence="1">
    <location>
        <begin position="24"/>
        <end position="101"/>
    </location>
</feature>
<name>A0A2X2W417_CLOCO</name>
<dbReference type="EMBL" id="UAWC01000023">
    <property type="protein sequence ID" value="SQB35184.1"/>
    <property type="molecule type" value="Genomic_DNA"/>
</dbReference>
<dbReference type="RefSeq" id="WP_111921586.1">
    <property type="nucleotide sequence ID" value="NZ_UAWC01000023.1"/>
</dbReference>
<proteinExistence type="predicted"/>
<protein>
    <recommendedName>
        <fullName evidence="1">Imm-5-like domain-containing protein</fullName>
    </recommendedName>
</protein>
<dbReference type="AlphaFoldDB" id="A0A2X2W417"/>
<dbReference type="InterPro" id="IPR048667">
    <property type="entry name" value="Imm5-like"/>
</dbReference>